<comment type="caution">
    <text evidence="2">The sequence shown here is derived from an EMBL/GenBank/DDBJ whole genome shotgun (WGS) entry which is preliminary data.</text>
</comment>
<reference evidence="2 3" key="1">
    <citation type="journal article" date="2019" name="Int. J. Syst. Evol. Microbiol.">
        <title>The Global Catalogue of Microorganisms (GCM) 10K type strain sequencing project: providing services to taxonomists for standard genome sequencing and annotation.</title>
        <authorList>
            <consortium name="The Broad Institute Genomics Platform"/>
            <consortium name="The Broad Institute Genome Sequencing Center for Infectious Disease"/>
            <person name="Wu L."/>
            <person name="Ma J."/>
        </authorList>
    </citation>
    <scope>NUCLEOTIDE SEQUENCE [LARGE SCALE GENOMIC DNA]</scope>
    <source>
        <strain evidence="2 3">JCM 16378</strain>
    </source>
</reference>
<feature type="transmembrane region" description="Helical" evidence="1">
    <location>
        <begin position="57"/>
        <end position="80"/>
    </location>
</feature>
<evidence type="ECO:0000313" key="2">
    <source>
        <dbReference type="EMBL" id="GAA2736902.1"/>
    </source>
</evidence>
<dbReference type="EMBL" id="BAAARN010000002">
    <property type="protein sequence ID" value="GAA2736902.1"/>
    <property type="molecule type" value="Genomic_DNA"/>
</dbReference>
<feature type="transmembrane region" description="Helical" evidence="1">
    <location>
        <begin position="100"/>
        <end position="121"/>
    </location>
</feature>
<organism evidence="2 3">
    <name type="scientific">Pedococcus aerophilus</name>
    <dbReference type="NCBI Taxonomy" id="436356"/>
    <lineage>
        <taxon>Bacteria</taxon>
        <taxon>Bacillati</taxon>
        <taxon>Actinomycetota</taxon>
        <taxon>Actinomycetes</taxon>
        <taxon>Micrococcales</taxon>
        <taxon>Intrasporangiaceae</taxon>
        <taxon>Pedococcus</taxon>
    </lineage>
</organism>
<keyword evidence="1" id="KW-0472">Membrane</keyword>
<protein>
    <submittedName>
        <fullName evidence="2">Uncharacterized protein</fullName>
    </submittedName>
</protein>
<evidence type="ECO:0000256" key="1">
    <source>
        <dbReference type="SAM" id="Phobius"/>
    </source>
</evidence>
<keyword evidence="3" id="KW-1185">Reference proteome</keyword>
<sequence length="124" mass="13268">MALDKQITDTFSVVSLLLAVAAAYLAAIWPMINDLLGDPRVSDNYEAATLRRKRTSYAVATAVLTIFEAAVAAILLPLAVQVFEEWDGAGQFIPLRAGLLLAQGALLVGAVVAGVMAVKLWRKR</sequence>
<accession>A0ABN3UPR9</accession>
<gene>
    <name evidence="2" type="ORF">GCM10009867_22440</name>
</gene>
<dbReference type="Proteomes" id="UP001501326">
    <property type="component" value="Unassembled WGS sequence"/>
</dbReference>
<feature type="transmembrane region" description="Helical" evidence="1">
    <location>
        <begin position="12"/>
        <end position="36"/>
    </location>
</feature>
<keyword evidence="1" id="KW-1133">Transmembrane helix</keyword>
<evidence type="ECO:0000313" key="3">
    <source>
        <dbReference type="Proteomes" id="UP001501326"/>
    </source>
</evidence>
<proteinExistence type="predicted"/>
<keyword evidence="1" id="KW-0812">Transmembrane</keyword>
<name>A0ABN3UPR9_9MICO</name>